<name>A0A8X7SDU0_BRACI</name>
<protein>
    <submittedName>
        <fullName evidence="1">Uncharacterized protein</fullName>
    </submittedName>
</protein>
<organism evidence="1 2">
    <name type="scientific">Brassica carinata</name>
    <name type="common">Ethiopian mustard</name>
    <name type="synonym">Abyssinian cabbage</name>
    <dbReference type="NCBI Taxonomy" id="52824"/>
    <lineage>
        <taxon>Eukaryota</taxon>
        <taxon>Viridiplantae</taxon>
        <taxon>Streptophyta</taxon>
        <taxon>Embryophyta</taxon>
        <taxon>Tracheophyta</taxon>
        <taxon>Spermatophyta</taxon>
        <taxon>Magnoliopsida</taxon>
        <taxon>eudicotyledons</taxon>
        <taxon>Gunneridae</taxon>
        <taxon>Pentapetalae</taxon>
        <taxon>rosids</taxon>
        <taxon>malvids</taxon>
        <taxon>Brassicales</taxon>
        <taxon>Brassicaceae</taxon>
        <taxon>Brassiceae</taxon>
        <taxon>Brassica</taxon>
    </lineage>
</organism>
<gene>
    <name evidence="1" type="ORF">Bca52824_033222</name>
</gene>
<keyword evidence="2" id="KW-1185">Reference proteome</keyword>
<dbReference type="EMBL" id="JAAMPC010000007">
    <property type="protein sequence ID" value="KAG2304571.1"/>
    <property type="molecule type" value="Genomic_DNA"/>
</dbReference>
<sequence length="227" mass="25624">MRMCIKEDKTRRGGETDHHPAYLSVPYKKLRKHKKEQDQLCSSLLKDLGIFSKKVSDSLIAIENMIMSLVDDSGKLTGKEIIMFSMAINESETLPIQTVVWVWVNDSSDGVSISDDGNLVVTALEDNRNKGEILHFQWLIEELDETLCGIQVKWHNKFLKAGSILQVPDVTAAQVLILHEILDKLLTEQVAAYKGFQFSDLREFTKGLNSATFGITDVSRSCILVYF</sequence>
<accession>A0A8X7SDU0</accession>
<proteinExistence type="predicted"/>
<dbReference type="Proteomes" id="UP000886595">
    <property type="component" value="Unassembled WGS sequence"/>
</dbReference>
<evidence type="ECO:0000313" key="1">
    <source>
        <dbReference type="EMBL" id="KAG2304571.1"/>
    </source>
</evidence>
<comment type="caution">
    <text evidence="1">The sequence shown here is derived from an EMBL/GenBank/DDBJ whole genome shotgun (WGS) entry which is preliminary data.</text>
</comment>
<dbReference type="AlphaFoldDB" id="A0A8X7SDU0"/>
<reference evidence="1 2" key="1">
    <citation type="submission" date="2020-02" db="EMBL/GenBank/DDBJ databases">
        <authorList>
            <person name="Ma Q."/>
            <person name="Huang Y."/>
            <person name="Song X."/>
            <person name="Pei D."/>
        </authorList>
    </citation>
    <scope>NUCLEOTIDE SEQUENCE [LARGE SCALE GENOMIC DNA]</scope>
    <source>
        <strain evidence="1">Sxm20200214</strain>
        <tissue evidence="1">Leaf</tissue>
    </source>
</reference>
<evidence type="ECO:0000313" key="2">
    <source>
        <dbReference type="Proteomes" id="UP000886595"/>
    </source>
</evidence>